<dbReference type="STRING" id="380244.SAMN05216298_0465"/>
<dbReference type="Proteomes" id="UP000198662">
    <property type="component" value="Unassembled WGS sequence"/>
</dbReference>
<reference evidence="2" key="1">
    <citation type="submission" date="2016-10" db="EMBL/GenBank/DDBJ databases">
        <authorList>
            <person name="Varghese N."/>
            <person name="Submissions S."/>
        </authorList>
    </citation>
    <scope>NUCLEOTIDE SEQUENCE [LARGE SCALE GENOMIC DNA]</scope>
    <source>
        <strain evidence="2">CGMCC 4.3147</strain>
    </source>
</reference>
<dbReference type="EMBL" id="FNGF01000001">
    <property type="protein sequence ID" value="SDK53982.1"/>
    <property type="molecule type" value="Genomic_DNA"/>
</dbReference>
<evidence type="ECO:0000313" key="2">
    <source>
        <dbReference type="Proteomes" id="UP000198662"/>
    </source>
</evidence>
<keyword evidence="2" id="KW-1185">Reference proteome</keyword>
<organism evidence="1 2">
    <name type="scientific">Glycomyces sambucus</name>
    <dbReference type="NCBI Taxonomy" id="380244"/>
    <lineage>
        <taxon>Bacteria</taxon>
        <taxon>Bacillati</taxon>
        <taxon>Actinomycetota</taxon>
        <taxon>Actinomycetes</taxon>
        <taxon>Glycomycetales</taxon>
        <taxon>Glycomycetaceae</taxon>
        <taxon>Glycomyces</taxon>
    </lineage>
</organism>
<accession>A0A1G9CQQ3</accession>
<dbReference type="AlphaFoldDB" id="A0A1G9CQQ3"/>
<evidence type="ECO:0000313" key="1">
    <source>
        <dbReference type="EMBL" id="SDK53982.1"/>
    </source>
</evidence>
<name>A0A1G9CQQ3_9ACTN</name>
<gene>
    <name evidence="1" type="ORF">SAMN05216298_0465</name>
</gene>
<sequence>MRNPAVHPYSPALRAASTSAAAVAVSHTGSQPSPVLSWDAAKHA</sequence>
<proteinExistence type="predicted"/>
<protein>
    <submittedName>
        <fullName evidence="1">Uncharacterized protein</fullName>
    </submittedName>
</protein>